<reference evidence="1 2" key="1">
    <citation type="submission" date="2019-07" db="EMBL/GenBank/DDBJ databases">
        <title>Whole genome shotgun sequence of Pseudonocardia sulfidoxydans NBRC 16205.</title>
        <authorList>
            <person name="Hosoyama A."/>
            <person name="Uohara A."/>
            <person name="Ohji S."/>
            <person name="Ichikawa N."/>
        </authorList>
    </citation>
    <scope>NUCLEOTIDE SEQUENCE [LARGE SCALE GENOMIC DNA]</scope>
    <source>
        <strain evidence="1 2">NBRC 16205</strain>
    </source>
</reference>
<name>A0A511DQ44_9PSEU</name>
<dbReference type="AlphaFoldDB" id="A0A511DQ44"/>
<accession>A0A511DQ44</accession>
<dbReference type="InterPro" id="IPR045647">
    <property type="entry name" value="DUF6401"/>
</dbReference>
<dbReference type="EMBL" id="BJVJ01000126">
    <property type="protein sequence ID" value="GEL26950.1"/>
    <property type="molecule type" value="Genomic_DNA"/>
</dbReference>
<dbReference type="Proteomes" id="UP000321685">
    <property type="component" value="Unassembled WGS sequence"/>
</dbReference>
<dbReference type="Pfam" id="PF19939">
    <property type="entry name" value="DUF6401"/>
    <property type="match status" value="1"/>
</dbReference>
<dbReference type="OrthoDB" id="3831302at2"/>
<organism evidence="1 2">
    <name type="scientific">Pseudonocardia sulfidoxydans NBRC 16205</name>
    <dbReference type="NCBI Taxonomy" id="1223511"/>
    <lineage>
        <taxon>Bacteria</taxon>
        <taxon>Bacillati</taxon>
        <taxon>Actinomycetota</taxon>
        <taxon>Actinomycetes</taxon>
        <taxon>Pseudonocardiales</taxon>
        <taxon>Pseudonocardiaceae</taxon>
        <taxon>Pseudonocardia</taxon>
    </lineage>
</organism>
<evidence type="ECO:0000313" key="1">
    <source>
        <dbReference type="EMBL" id="GEL26950.1"/>
    </source>
</evidence>
<protein>
    <submittedName>
        <fullName evidence="1">Uncharacterized protein</fullName>
    </submittedName>
</protein>
<gene>
    <name evidence="1" type="ORF">PSU4_59040</name>
</gene>
<proteinExistence type="predicted"/>
<comment type="caution">
    <text evidence="1">The sequence shown here is derived from an EMBL/GenBank/DDBJ whole genome shotgun (WGS) entry which is preliminary data.</text>
</comment>
<sequence>MPVMRDVGVILSEWSARRTLRRMIDEFGLPGLVAARRSPGLGAALDQHVAAVHDLLDDRPFAHRSSVLTRMPARELAPRLAAYARSLLEEQRRGGGAVPTPRPGEWERADWLTLRLLAICHLGREAARRG</sequence>
<keyword evidence="2" id="KW-1185">Reference proteome</keyword>
<evidence type="ECO:0000313" key="2">
    <source>
        <dbReference type="Proteomes" id="UP000321685"/>
    </source>
</evidence>